<gene>
    <name evidence="2" type="ORF">CTAM01_12659</name>
</gene>
<dbReference type="Proteomes" id="UP001227543">
    <property type="component" value="Unassembled WGS sequence"/>
</dbReference>
<proteinExistence type="predicted"/>
<sequence length="247" mass="27819">MGNFQPSRQPSIHRVGNSRHRDRGSQPPVQCLTPPRPRRQRRGNPKAYTFVSCRVVAFAHGKGNRRGHIEKSQLPLPLQNSIERSTQLTRHAGLARSTLPAVSLKTTPMDNKTMWSLKSSIITESGDSMASAGVWHCPLEESQVSAYRAAVLLDTLLKTLADSLTLGWDRKLSFSACAGWRFGSSKHLWERLTYLSLLLLCHTWYQNSHAWTLQETRLADRIFLLLPLQTSCQSLSNTGLVFPLSFR</sequence>
<evidence type="ECO:0000313" key="3">
    <source>
        <dbReference type="Proteomes" id="UP001227543"/>
    </source>
</evidence>
<evidence type="ECO:0000313" key="2">
    <source>
        <dbReference type="EMBL" id="KAK1485171.1"/>
    </source>
</evidence>
<organism evidence="2 3">
    <name type="scientific">Colletotrichum tamarilloi</name>
    <dbReference type="NCBI Taxonomy" id="1209934"/>
    <lineage>
        <taxon>Eukaryota</taxon>
        <taxon>Fungi</taxon>
        <taxon>Dikarya</taxon>
        <taxon>Ascomycota</taxon>
        <taxon>Pezizomycotina</taxon>
        <taxon>Sordariomycetes</taxon>
        <taxon>Hypocreomycetidae</taxon>
        <taxon>Glomerellales</taxon>
        <taxon>Glomerellaceae</taxon>
        <taxon>Colletotrichum</taxon>
        <taxon>Colletotrichum acutatum species complex</taxon>
    </lineage>
</organism>
<feature type="region of interest" description="Disordered" evidence="1">
    <location>
        <begin position="1"/>
        <end position="46"/>
    </location>
</feature>
<name>A0ABQ9QU43_9PEZI</name>
<comment type="caution">
    <text evidence="2">The sequence shown here is derived from an EMBL/GenBank/DDBJ whole genome shotgun (WGS) entry which is preliminary data.</text>
</comment>
<keyword evidence="3" id="KW-1185">Reference proteome</keyword>
<dbReference type="EMBL" id="MLFU01000080">
    <property type="protein sequence ID" value="KAK1485171.1"/>
    <property type="molecule type" value="Genomic_DNA"/>
</dbReference>
<dbReference type="RefSeq" id="XP_060376694.1">
    <property type="nucleotide sequence ID" value="XM_060528664.1"/>
</dbReference>
<dbReference type="GeneID" id="85412902"/>
<protein>
    <submittedName>
        <fullName evidence="2">Uncharacterized protein</fullName>
    </submittedName>
</protein>
<reference evidence="2 3" key="1">
    <citation type="submission" date="2016-10" db="EMBL/GenBank/DDBJ databases">
        <title>The genome sequence of Colletotrichum fioriniae PJ7.</title>
        <authorList>
            <person name="Baroncelli R."/>
        </authorList>
    </citation>
    <scope>NUCLEOTIDE SEQUENCE [LARGE SCALE GENOMIC DNA]</scope>
    <source>
        <strain evidence="2 3">Tom-12</strain>
    </source>
</reference>
<evidence type="ECO:0000256" key="1">
    <source>
        <dbReference type="SAM" id="MobiDB-lite"/>
    </source>
</evidence>
<accession>A0ABQ9QU43</accession>
<feature type="compositionally biased region" description="Polar residues" evidence="1">
    <location>
        <begin position="1"/>
        <end position="10"/>
    </location>
</feature>